<keyword evidence="2" id="KW-1185">Reference proteome</keyword>
<comment type="caution">
    <text evidence="1">The sequence shown here is derived from an EMBL/GenBank/DDBJ whole genome shotgun (WGS) entry which is preliminary data.</text>
</comment>
<reference evidence="1" key="1">
    <citation type="submission" date="2022-07" db="EMBL/GenBank/DDBJ databases">
        <title>Phylogenomic reconstructions and comparative analyses of Kickxellomycotina fungi.</title>
        <authorList>
            <person name="Reynolds N.K."/>
            <person name="Stajich J.E."/>
            <person name="Barry K."/>
            <person name="Grigoriev I.V."/>
            <person name="Crous P."/>
            <person name="Smith M.E."/>
        </authorList>
    </citation>
    <scope>NUCLEOTIDE SEQUENCE</scope>
    <source>
        <strain evidence="1">CBS 190363</strain>
    </source>
</reference>
<gene>
    <name evidence="1" type="ORF">IWW38_005499</name>
</gene>
<dbReference type="EMBL" id="JANBVB010002601">
    <property type="protein sequence ID" value="KAJ2883829.1"/>
    <property type="molecule type" value="Genomic_DNA"/>
</dbReference>
<sequence length="289" mass="30483">LRLKLEKQIIIAGARCFVQLTVLGLVLKQVFATENPLYVLAMICVLGGLAAMEVSKWRSKRTVKGLYWIAFVSIFGSAMLVGLLGATFAMNFDPVLKASKFIPIMGMVLGNTLIGVSLGTDSVLASVDTRRDSLESMLCFGASRWEAVRPIAAEAARTAMLPSITSASITGLIAIPGMMSGQILGGASVMDAAKYQQIILFLIMASVALGTAMSVIAVSFVVIDGRPMLRPELIKLRAATATGNRNSGNGGGGGVVVPRSGLSSRTSTIVHLKKWKGGTSEDERSRCSA</sequence>
<proteinExistence type="predicted"/>
<protein>
    <submittedName>
        <fullName evidence="1">Uncharacterized protein</fullName>
    </submittedName>
</protein>
<dbReference type="Proteomes" id="UP001139981">
    <property type="component" value="Unassembled WGS sequence"/>
</dbReference>
<accession>A0ACC1LWB9</accession>
<name>A0ACC1LWB9_9FUNG</name>
<evidence type="ECO:0000313" key="1">
    <source>
        <dbReference type="EMBL" id="KAJ2883829.1"/>
    </source>
</evidence>
<organism evidence="1 2">
    <name type="scientific">Coemansia aciculifera</name>
    <dbReference type="NCBI Taxonomy" id="417176"/>
    <lineage>
        <taxon>Eukaryota</taxon>
        <taxon>Fungi</taxon>
        <taxon>Fungi incertae sedis</taxon>
        <taxon>Zoopagomycota</taxon>
        <taxon>Kickxellomycotina</taxon>
        <taxon>Kickxellomycetes</taxon>
        <taxon>Kickxellales</taxon>
        <taxon>Kickxellaceae</taxon>
        <taxon>Coemansia</taxon>
    </lineage>
</organism>
<feature type="non-terminal residue" evidence="1">
    <location>
        <position position="1"/>
    </location>
</feature>
<evidence type="ECO:0000313" key="2">
    <source>
        <dbReference type="Proteomes" id="UP001139981"/>
    </source>
</evidence>